<dbReference type="Proteomes" id="UP001497516">
    <property type="component" value="Chromosome 6"/>
</dbReference>
<evidence type="ECO:0000313" key="1">
    <source>
        <dbReference type="EMBL" id="CAL1395747.1"/>
    </source>
</evidence>
<dbReference type="EMBL" id="OZ034819">
    <property type="protein sequence ID" value="CAL1395747.1"/>
    <property type="molecule type" value="Genomic_DNA"/>
</dbReference>
<proteinExistence type="predicted"/>
<accession>A0AAV2FCP4</accession>
<organism evidence="1 2">
    <name type="scientific">Linum trigynum</name>
    <dbReference type="NCBI Taxonomy" id="586398"/>
    <lineage>
        <taxon>Eukaryota</taxon>
        <taxon>Viridiplantae</taxon>
        <taxon>Streptophyta</taxon>
        <taxon>Embryophyta</taxon>
        <taxon>Tracheophyta</taxon>
        <taxon>Spermatophyta</taxon>
        <taxon>Magnoliopsida</taxon>
        <taxon>eudicotyledons</taxon>
        <taxon>Gunneridae</taxon>
        <taxon>Pentapetalae</taxon>
        <taxon>rosids</taxon>
        <taxon>fabids</taxon>
        <taxon>Malpighiales</taxon>
        <taxon>Linaceae</taxon>
        <taxon>Linum</taxon>
    </lineage>
</organism>
<gene>
    <name evidence="1" type="ORF">LTRI10_LOCUS36157</name>
</gene>
<keyword evidence="2" id="KW-1185">Reference proteome</keyword>
<sequence length="141" mass="15561">MQGLHVNPAVERVTLAVGLADRHPNKPLPVILGIFPNMHWPASSWLLPGRWPRSKNFSQAKSKSFHQSTADDSIEEHLPSTIVPALNAQSPARLQSAVGGISASRSRGQHHLQRCRLAFDPFFKQSPTLVSMDPCHSKGTW</sequence>
<evidence type="ECO:0000313" key="2">
    <source>
        <dbReference type="Proteomes" id="UP001497516"/>
    </source>
</evidence>
<reference evidence="1 2" key="1">
    <citation type="submission" date="2024-04" db="EMBL/GenBank/DDBJ databases">
        <authorList>
            <person name="Fracassetti M."/>
        </authorList>
    </citation>
    <scope>NUCLEOTIDE SEQUENCE [LARGE SCALE GENOMIC DNA]</scope>
</reference>
<dbReference type="AlphaFoldDB" id="A0AAV2FCP4"/>
<protein>
    <submittedName>
        <fullName evidence="1">Uncharacterized protein</fullName>
    </submittedName>
</protein>
<name>A0AAV2FCP4_9ROSI</name>